<dbReference type="Proteomes" id="UP000708208">
    <property type="component" value="Unassembled WGS sequence"/>
</dbReference>
<gene>
    <name evidence="2" type="ORF">AFUS01_LOCUS21012</name>
</gene>
<evidence type="ECO:0000313" key="3">
    <source>
        <dbReference type="Proteomes" id="UP000708208"/>
    </source>
</evidence>
<evidence type="ECO:0000256" key="1">
    <source>
        <dbReference type="SAM" id="Phobius"/>
    </source>
</evidence>
<organism evidence="2 3">
    <name type="scientific">Allacma fusca</name>
    <dbReference type="NCBI Taxonomy" id="39272"/>
    <lineage>
        <taxon>Eukaryota</taxon>
        <taxon>Metazoa</taxon>
        <taxon>Ecdysozoa</taxon>
        <taxon>Arthropoda</taxon>
        <taxon>Hexapoda</taxon>
        <taxon>Collembola</taxon>
        <taxon>Symphypleona</taxon>
        <taxon>Sminthuridae</taxon>
        <taxon>Allacma</taxon>
    </lineage>
</organism>
<dbReference type="AlphaFoldDB" id="A0A8J2PAL1"/>
<keyword evidence="1" id="KW-1133">Transmembrane helix</keyword>
<sequence length="213" mass="24015">MPTSDSRNIILLKKLFQRAAKALSIPWTVKNTNNVWGLEERKSLKYVHGVTVIQIAHTIFGVASNLSYVKRKGTLPPECVVAMVSSWGFVLFTLSNWMFRREFQMFANYLTTHSSYVQEKVKTPSGDLAVLLLHPDCVLECSETAHSKTVSAWSSYEYSRTDRAQGSDNFPGTPGRLFIFRTTNCGIRCGLLDAILSTNSRPGVEVFERSFFM</sequence>
<feature type="transmembrane region" description="Helical" evidence="1">
    <location>
        <begin position="46"/>
        <end position="68"/>
    </location>
</feature>
<feature type="transmembrane region" description="Helical" evidence="1">
    <location>
        <begin position="80"/>
        <end position="99"/>
    </location>
</feature>
<accession>A0A8J2PAL1</accession>
<evidence type="ECO:0000313" key="2">
    <source>
        <dbReference type="EMBL" id="CAG7732497.1"/>
    </source>
</evidence>
<reference evidence="2" key="1">
    <citation type="submission" date="2021-06" db="EMBL/GenBank/DDBJ databases">
        <authorList>
            <person name="Hodson N. C."/>
            <person name="Mongue J. A."/>
            <person name="Jaron S. K."/>
        </authorList>
    </citation>
    <scope>NUCLEOTIDE SEQUENCE</scope>
</reference>
<protein>
    <submittedName>
        <fullName evidence="2">Uncharacterized protein</fullName>
    </submittedName>
</protein>
<comment type="caution">
    <text evidence="2">The sequence shown here is derived from an EMBL/GenBank/DDBJ whole genome shotgun (WGS) entry which is preliminary data.</text>
</comment>
<dbReference type="EMBL" id="CAJVCH010232478">
    <property type="protein sequence ID" value="CAG7732497.1"/>
    <property type="molecule type" value="Genomic_DNA"/>
</dbReference>
<proteinExistence type="predicted"/>
<keyword evidence="1" id="KW-0812">Transmembrane</keyword>
<keyword evidence="3" id="KW-1185">Reference proteome</keyword>
<name>A0A8J2PAL1_9HEXA</name>
<keyword evidence="1" id="KW-0472">Membrane</keyword>